<dbReference type="PROSITE" id="PS00290">
    <property type="entry name" value="IG_MHC"/>
    <property type="match status" value="2"/>
</dbReference>
<evidence type="ECO:0000313" key="4">
    <source>
        <dbReference type="Proteomes" id="UP000314986"/>
    </source>
</evidence>
<accession>A0A4W3H7Z7</accession>
<dbReference type="Gene3D" id="2.60.40.10">
    <property type="entry name" value="Immunoglobulins"/>
    <property type="match status" value="2"/>
</dbReference>
<keyword evidence="4" id="KW-1185">Reference proteome</keyword>
<reference evidence="4" key="1">
    <citation type="journal article" date="2006" name="Science">
        <title>Ancient noncoding elements conserved in the human genome.</title>
        <authorList>
            <person name="Venkatesh B."/>
            <person name="Kirkness E.F."/>
            <person name="Loh Y.H."/>
            <person name="Halpern A.L."/>
            <person name="Lee A.P."/>
            <person name="Johnson J."/>
            <person name="Dandona N."/>
            <person name="Viswanathan L.D."/>
            <person name="Tay A."/>
            <person name="Venter J.C."/>
            <person name="Strausberg R.L."/>
            <person name="Brenner S."/>
        </authorList>
    </citation>
    <scope>NUCLEOTIDE SEQUENCE [LARGE SCALE GENOMIC DNA]</scope>
</reference>
<organism evidence="3 4">
    <name type="scientific">Callorhinchus milii</name>
    <name type="common">Ghost shark</name>
    <dbReference type="NCBI Taxonomy" id="7868"/>
    <lineage>
        <taxon>Eukaryota</taxon>
        <taxon>Metazoa</taxon>
        <taxon>Chordata</taxon>
        <taxon>Craniata</taxon>
        <taxon>Vertebrata</taxon>
        <taxon>Chondrichthyes</taxon>
        <taxon>Holocephali</taxon>
        <taxon>Chimaeriformes</taxon>
        <taxon>Callorhinchidae</taxon>
        <taxon>Callorhinchus</taxon>
    </lineage>
</organism>
<dbReference type="PROSITE" id="PS50835">
    <property type="entry name" value="IG_LIKE"/>
    <property type="match status" value="2"/>
</dbReference>
<dbReference type="PANTHER" id="PTHR23411">
    <property type="entry name" value="TAPASIN"/>
    <property type="match status" value="1"/>
</dbReference>
<dbReference type="SUPFAM" id="SSF48726">
    <property type="entry name" value="Immunoglobulin"/>
    <property type="match status" value="2"/>
</dbReference>
<dbReference type="AlphaFoldDB" id="A0A4W3H7Z7"/>
<dbReference type="Ensembl" id="ENSCMIT00000006249.1">
    <property type="protein sequence ID" value="ENSCMIP00000006049.1"/>
    <property type="gene ID" value="ENSCMIG00000003481.1"/>
</dbReference>
<dbReference type="InterPro" id="IPR050380">
    <property type="entry name" value="Immune_Resp_Modulators"/>
</dbReference>
<dbReference type="GO" id="GO:0002250">
    <property type="term" value="P:adaptive immune response"/>
    <property type="evidence" value="ECO:0007669"/>
    <property type="project" value="UniProtKB-KW"/>
</dbReference>
<dbReference type="SMART" id="SM00407">
    <property type="entry name" value="IGc1"/>
    <property type="match status" value="2"/>
</dbReference>
<keyword evidence="1" id="KW-0325">Glycoprotein</keyword>
<evidence type="ECO:0000313" key="3">
    <source>
        <dbReference type="Ensembl" id="ENSCMIP00000006049.1"/>
    </source>
</evidence>
<dbReference type="InterPro" id="IPR003006">
    <property type="entry name" value="Ig/MHC_CS"/>
</dbReference>
<dbReference type="Pfam" id="PF07654">
    <property type="entry name" value="C1-set"/>
    <property type="match status" value="2"/>
</dbReference>
<reference evidence="3" key="4">
    <citation type="submission" date="2025-08" db="UniProtKB">
        <authorList>
            <consortium name="Ensembl"/>
        </authorList>
    </citation>
    <scope>IDENTIFICATION</scope>
</reference>
<dbReference type="CDD" id="cd00098">
    <property type="entry name" value="IgC1"/>
    <property type="match status" value="2"/>
</dbReference>
<dbReference type="GO" id="GO:0019814">
    <property type="term" value="C:immunoglobulin complex"/>
    <property type="evidence" value="ECO:0007669"/>
    <property type="project" value="UniProtKB-KW"/>
</dbReference>
<dbReference type="OMA" id="AECQPKS"/>
<reference evidence="3" key="5">
    <citation type="submission" date="2025-09" db="UniProtKB">
        <authorList>
            <consortium name="Ensembl"/>
        </authorList>
    </citation>
    <scope>IDENTIFICATION</scope>
</reference>
<reference evidence="4" key="3">
    <citation type="journal article" date="2014" name="Nature">
        <title>Elephant shark genome provides unique insights into gnathostome evolution.</title>
        <authorList>
            <consortium name="International Elephant Shark Genome Sequencing Consortium"/>
            <person name="Venkatesh B."/>
            <person name="Lee A.P."/>
            <person name="Ravi V."/>
            <person name="Maurya A.K."/>
            <person name="Lian M.M."/>
            <person name="Swann J.B."/>
            <person name="Ohta Y."/>
            <person name="Flajnik M.F."/>
            <person name="Sutoh Y."/>
            <person name="Kasahara M."/>
            <person name="Hoon S."/>
            <person name="Gangu V."/>
            <person name="Roy S.W."/>
            <person name="Irimia M."/>
            <person name="Korzh V."/>
            <person name="Kondrychyn I."/>
            <person name="Lim Z.W."/>
            <person name="Tay B.H."/>
            <person name="Tohari S."/>
            <person name="Kong K.W."/>
            <person name="Ho S."/>
            <person name="Lorente-Galdos B."/>
            <person name="Quilez J."/>
            <person name="Marques-Bonet T."/>
            <person name="Raney B.J."/>
            <person name="Ingham P.W."/>
            <person name="Tay A."/>
            <person name="Hillier L.W."/>
            <person name="Minx P."/>
            <person name="Boehm T."/>
            <person name="Wilson R.K."/>
            <person name="Brenner S."/>
            <person name="Warren W.C."/>
        </authorList>
    </citation>
    <scope>NUCLEOTIDE SEQUENCE [LARGE SCALE GENOMIC DNA]</scope>
</reference>
<dbReference type="InterPro" id="IPR036179">
    <property type="entry name" value="Ig-like_dom_sf"/>
</dbReference>
<reference evidence="4" key="2">
    <citation type="journal article" date="2007" name="PLoS Biol.">
        <title>Survey sequencing and comparative analysis of the elephant shark (Callorhinchus milii) genome.</title>
        <authorList>
            <person name="Venkatesh B."/>
            <person name="Kirkness E.F."/>
            <person name="Loh Y.H."/>
            <person name="Halpern A.L."/>
            <person name="Lee A.P."/>
            <person name="Johnson J."/>
            <person name="Dandona N."/>
            <person name="Viswanathan L.D."/>
            <person name="Tay A."/>
            <person name="Venter J.C."/>
            <person name="Strausberg R.L."/>
            <person name="Brenner S."/>
        </authorList>
    </citation>
    <scope>NUCLEOTIDE SEQUENCE [LARGE SCALE GENOMIC DNA]</scope>
</reference>
<name>A0A4W3H7Z7_CALMI</name>
<dbReference type="InterPro" id="IPR003597">
    <property type="entry name" value="Ig_C1-set"/>
</dbReference>
<sequence length="209" mass="22926">MPPVVFLTEPSPEDIKIHNQAIAVCSINSFRPDKLSVKWLKDWEPITSGVVTSPSAKEDNGTFSSSSRLTVPAREWGTGAVYTCQVSHEPTQTIIVKNITTPTDNVPKPSPPVVILTQTSPEDITRHNQATAVCLAFGFHPDILRVKWLRDWLPITSGVVSSPSVKGDNVTFSTSSRLTVPAREWRSGAVYTCQVSHEPTHTIIVKNIT</sequence>
<proteinExistence type="predicted"/>
<feature type="domain" description="Ig-like" evidence="2">
    <location>
        <begin position="111"/>
        <end position="209"/>
    </location>
</feature>
<evidence type="ECO:0000259" key="2">
    <source>
        <dbReference type="PROSITE" id="PS50835"/>
    </source>
</evidence>
<evidence type="ECO:0000256" key="1">
    <source>
        <dbReference type="ARBA" id="ARBA00023180"/>
    </source>
</evidence>
<dbReference type="InterPro" id="IPR013783">
    <property type="entry name" value="Ig-like_fold"/>
</dbReference>
<dbReference type="GeneTree" id="ENSGT00940000163371"/>
<dbReference type="InParanoid" id="A0A4W3H7Z7"/>
<dbReference type="InterPro" id="IPR007110">
    <property type="entry name" value="Ig-like_dom"/>
</dbReference>
<dbReference type="Proteomes" id="UP000314986">
    <property type="component" value="Unassembled WGS sequence"/>
</dbReference>
<dbReference type="GO" id="GO:0005576">
    <property type="term" value="C:extracellular region"/>
    <property type="evidence" value="ECO:0007669"/>
    <property type="project" value="UniProtKB-SubCell"/>
</dbReference>
<feature type="domain" description="Ig-like" evidence="2">
    <location>
        <begin position="2"/>
        <end position="100"/>
    </location>
</feature>
<protein>
    <recommendedName>
        <fullName evidence="2">Ig-like domain-containing protein</fullName>
    </recommendedName>
</protein>